<dbReference type="InterPro" id="IPR039478">
    <property type="entry name" value="FAM184A/B_N"/>
</dbReference>
<protein>
    <submittedName>
        <fullName evidence="2">Uncharacterized protein</fullName>
    </submittedName>
</protein>
<dbReference type="EMBL" id="CACRXK020000280">
    <property type="protein sequence ID" value="CAB3980327.1"/>
    <property type="molecule type" value="Genomic_DNA"/>
</dbReference>
<gene>
    <name evidence="2" type="ORF">PACLA_8A020951</name>
</gene>
<evidence type="ECO:0000313" key="3">
    <source>
        <dbReference type="Proteomes" id="UP001152795"/>
    </source>
</evidence>
<accession>A0A7D9HE14</accession>
<proteinExistence type="predicted"/>
<keyword evidence="1" id="KW-0175">Coiled coil</keyword>
<evidence type="ECO:0000313" key="2">
    <source>
        <dbReference type="EMBL" id="CAB3980327.1"/>
    </source>
</evidence>
<dbReference type="Pfam" id="PF15665">
    <property type="entry name" value="FAM184"/>
    <property type="match status" value="1"/>
</dbReference>
<keyword evidence="3" id="KW-1185">Reference proteome</keyword>
<dbReference type="AlphaFoldDB" id="A0A7D9HE14"/>
<comment type="caution">
    <text evidence="2">The sequence shown here is derived from an EMBL/GenBank/DDBJ whole genome shotgun (WGS) entry which is preliminary data.</text>
</comment>
<organism evidence="2 3">
    <name type="scientific">Paramuricea clavata</name>
    <name type="common">Red gorgonian</name>
    <name type="synonym">Violescent sea-whip</name>
    <dbReference type="NCBI Taxonomy" id="317549"/>
    <lineage>
        <taxon>Eukaryota</taxon>
        <taxon>Metazoa</taxon>
        <taxon>Cnidaria</taxon>
        <taxon>Anthozoa</taxon>
        <taxon>Octocorallia</taxon>
        <taxon>Malacalcyonacea</taxon>
        <taxon>Plexauridae</taxon>
        <taxon>Paramuricea</taxon>
    </lineage>
</organism>
<sequence length="1105" mass="128867">MAATKSTTFNKMPHKNGTYMGNFTAGNGLDVTPDIHLKMSKKIAQLTKVVYALNTKNDEQDSIVDCLKERHESEMQQLLRETKSKVNELQQRIEKYEQQKADMRNLEQRLREESEKRTQIVDKFEQYKISVKERGEKLEAENELKASASVKQLLETKNNFEKQLEDFKQTRELLEKDKDTAMEELVRKHHEELDQLMKAHRVRYDEVVKDKEKIKTDLEAKIKDLSNSPEAFRAEREKIERDYIAKLEKLKTLYEKELSHAKEATEKAEVSMKTLQQKELDLRNSWKNQEKQYKDRILVLRKDLDTTKGQVSELERKLSNVTKEVTLKSEGSVEMKGKLGEALKNVDALTKELRQTKNEMQVTLQRSEGLVDELSNKTRLHHKLEATCLNQEQSINELKKQLDLSKGKCSKLEADLKLLEDNKQSLTTDSQHQLRILQQNIEALEKEKQDIKFKYLQELVFTKDESAKKEKNLQSSHEKELSNLKNKHEQLVEKLKQNSESSLSQQKEELNIKSLQEQQKITLEKNEIIKAKENELAKLQKLYEESSSKVEMLSGQIQETEVGLGSASSRISRLNEMVREKQAEISSLEKELASSRTIAENLKNEVATTNNSLEKERKDGKLKLDERLEELRKELSTEWSERLKSENSSLRALLNKQHEDGQHAAMEQLSALKEEEKEEIRISSEKDIAILQSKIRQLEEELKMASSRFVLSERTFRESANHERRKIEEERSREGFEYNEKLKNIEAKHQDEIALLKEMKEQELKELETRLRKAYNEETLSQLKASQLSIQVVKSQAEIEAKEKMAEDRVKFEKEKQIVENELLRRRKEEIGKVKNDFETQLSVLKLQVQKSDELRTKETDRHAAQVEELSNTIRQNQLQINELSQELSESKSQATQLHREIEAKGQEILNVRREANSHIRKSEERLAKAHQKEMDSQVAEHLRETQNMVHEFSRAQELLKDKVSALQLMLEEAEARFRNRPPRDEDMEVIQSLKTALSERDLELKKMLDEKRYYQLELMNRETNFNKVFKSSPNIGVINPLQYKKKQGKEQVGGQASAMMLTSSRLDPMPVTNLSVHEKKLNNTSPLPPAPPKKLSATKRTTVY</sequence>
<name>A0A7D9HE14_PARCT</name>
<dbReference type="PANTHER" id="PTHR18870:SF9">
    <property type="entry name" value="PROTEIN TAG-278-RELATED"/>
    <property type="match status" value="1"/>
</dbReference>
<dbReference type="OrthoDB" id="75801at2759"/>
<dbReference type="PANTHER" id="PTHR18870">
    <property type="entry name" value="PROTEIN TAG-278-RELATED"/>
    <property type="match status" value="1"/>
</dbReference>
<dbReference type="Proteomes" id="UP001152795">
    <property type="component" value="Unassembled WGS sequence"/>
</dbReference>
<reference evidence="2" key="1">
    <citation type="submission" date="2020-04" db="EMBL/GenBank/DDBJ databases">
        <authorList>
            <person name="Alioto T."/>
            <person name="Alioto T."/>
            <person name="Gomez Garrido J."/>
        </authorList>
    </citation>
    <scope>NUCLEOTIDE SEQUENCE</scope>
    <source>
        <strain evidence="2">A484AB</strain>
    </source>
</reference>
<evidence type="ECO:0000256" key="1">
    <source>
        <dbReference type="ARBA" id="ARBA00023054"/>
    </source>
</evidence>